<keyword evidence="2" id="KW-1185">Reference proteome</keyword>
<name>A0A133VJ29_9EURY</name>
<sequence length="83" mass="10052">MKYKIVTAFDENFLQHSTINLLNEFKNNWDSSLEFHCYYHDLDLSNYSLPKSPNIHYHNLMEIEDYPKFLKAFAKHDVFHLQV</sequence>
<reference evidence="1 2" key="1">
    <citation type="journal article" date="2016" name="Sci. Rep.">
        <title>Metabolic traits of an uncultured archaeal lineage -MSBL1- from brine pools of the Red Sea.</title>
        <authorList>
            <person name="Mwirichia R."/>
            <person name="Alam I."/>
            <person name="Rashid M."/>
            <person name="Vinu M."/>
            <person name="Ba-Alawi W."/>
            <person name="Anthony Kamau A."/>
            <person name="Kamanda Ngugi D."/>
            <person name="Goker M."/>
            <person name="Klenk H.P."/>
            <person name="Bajic V."/>
            <person name="Stingl U."/>
        </authorList>
    </citation>
    <scope>NUCLEOTIDE SEQUENCE [LARGE SCALE GENOMIC DNA]</scope>
    <source>
        <strain evidence="1">SCGC-AAA382A20</strain>
    </source>
</reference>
<gene>
    <name evidence="1" type="ORF">AKJ51_03705</name>
</gene>
<comment type="caution">
    <text evidence="1">The sequence shown here is derived from an EMBL/GenBank/DDBJ whole genome shotgun (WGS) entry which is preliminary data.</text>
</comment>
<accession>A0A133VJ29</accession>
<proteinExistence type="predicted"/>
<evidence type="ECO:0000313" key="1">
    <source>
        <dbReference type="EMBL" id="KXB06442.1"/>
    </source>
</evidence>
<dbReference type="Proteomes" id="UP000070263">
    <property type="component" value="Unassembled WGS sequence"/>
</dbReference>
<dbReference type="EMBL" id="LHYE01000045">
    <property type="protein sequence ID" value="KXB06442.1"/>
    <property type="molecule type" value="Genomic_DNA"/>
</dbReference>
<organism evidence="1 2">
    <name type="scientific">candidate division MSBL1 archaeon SCGC-AAA382A20</name>
    <dbReference type="NCBI Taxonomy" id="1698280"/>
    <lineage>
        <taxon>Archaea</taxon>
        <taxon>Methanobacteriati</taxon>
        <taxon>Methanobacteriota</taxon>
        <taxon>candidate division MSBL1</taxon>
    </lineage>
</organism>
<evidence type="ECO:0000313" key="2">
    <source>
        <dbReference type="Proteomes" id="UP000070263"/>
    </source>
</evidence>
<protein>
    <submittedName>
        <fullName evidence="1">Uncharacterized protein</fullName>
    </submittedName>
</protein>
<dbReference type="AlphaFoldDB" id="A0A133VJ29"/>